<accession>A0A8R7TMF1</accession>
<reference evidence="2" key="2">
    <citation type="submission" date="2018-03" db="EMBL/GenBank/DDBJ databases">
        <title>The Triticum urartu genome reveals the dynamic nature of wheat genome evolution.</title>
        <authorList>
            <person name="Ling H."/>
            <person name="Ma B."/>
            <person name="Shi X."/>
            <person name="Liu H."/>
            <person name="Dong L."/>
            <person name="Sun H."/>
            <person name="Cao Y."/>
            <person name="Gao Q."/>
            <person name="Zheng S."/>
            <person name="Li Y."/>
            <person name="Yu Y."/>
            <person name="Du H."/>
            <person name="Qi M."/>
            <person name="Li Y."/>
            <person name="Yu H."/>
            <person name="Cui Y."/>
            <person name="Wang N."/>
            <person name="Chen C."/>
            <person name="Wu H."/>
            <person name="Zhao Y."/>
            <person name="Zhang J."/>
            <person name="Li Y."/>
            <person name="Zhou W."/>
            <person name="Zhang B."/>
            <person name="Hu W."/>
            <person name="Eijk M."/>
            <person name="Tang J."/>
            <person name="Witsenboer H."/>
            <person name="Zhao S."/>
            <person name="Li Z."/>
            <person name="Zhang A."/>
            <person name="Wang D."/>
            <person name="Liang C."/>
        </authorList>
    </citation>
    <scope>NUCLEOTIDE SEQUENCE [LARGE SCALE GENOMIC DNA]</scope>
    <source>
        <strain evidence="2">cv. G1812</strain>
    </source>
</reference>
<dbReference type="Gramene" id="TuG1812G0200005189.01.T01">
    <property type="protein sequence ID" value="TuG1812G0200005189.01.T01.cds338925"/>
    <property type="gene ID" value="TuG1812G0200005189.01"/>
</dbReference>
<sequence length="289" mass="32472">MPRRRQGGAAGHQGGLRQRLLLPVVDSGQPLLRVDQRLLRPLRLPVHLTPRGGRLLPPRRQPRGALARRLRRPPHRAAAARPHPRAGRERHAPARPRPAFQPQLHRRLLHGHIWPRASVPVEAHQAHLPQALLQLAHGPHPGVARRRPQPLLPRPRRQPPHGDHTASPPRQDQRHGLPQPLPQQPHRRRPRRLGRREVLKPRPVAQRPRRRGLGPVRPEQVAGEAGPVAQLLQLQPLCSDAAVAARHAGHQPQRRLRCAAPAGGYAAVLERQLQPPQRQSAHRRQHGSV</sequence>
<keyword evidence="3" id="KW-1185">Reference proteome</keyword>
<organism evidence="2 3">
    <name type="scientific">Triticum urartu</name>
    <name type="common">Red wild einkorn</name>
    <name type="synonym">Crithodium urartu</name>
    <dbReference type="NCBI Taxonomy" id="4572"/>
    <lineage>
        <taxon>Eukaryota</taxon>
        <taxon>Viridiplantae</taxon>
        <taxon>Streptophyta</taxon>
        <taxon>Embryophyta</taxon>
        <taxon>Tracheophyta</taxon>
        <taxon>Spermatophyta</taxon>
        <taxon>Magnoliopsida</taxon>
        <taxon>Liliopsida</taxon>
        <taxon>Poales</taxon>
        <taxon>Poaceae</taxon>
        <taxon>BOP clade</taxon>
        <taxon>Pooideae</taxon>
        <taxon>Triticodae</taxon>
        <taxon>Triticeae</taxon>
        <taxon>Triticinae</taxon>
        <taxon>Triticum</taxon>
    </lineage>
</organism>
<dbReference type="EnsemblPlants" id="TuG1812G0200005189.01.T01">
    <property type="protein sequence ID" value="TuG1812G0200005189.01.T01.cds338925"/>
    <property type="gene ID" value="TuG1812G0200005189.01"/>
</dbReference>
<reference evidence="3" key="1">
    <citation type="journal article" date="2013" name="Nature">
        <title>Draft genome of the wheat A-genome progenitor Triticum urartu.</title>
        <authorList>
            <person name="Ling H.Q."/>
            <person name="Zhao S."/>
            <person name="Liu D."/>
            <person name="Wang J."/>
            <person name="Sun H."/>
            <person name="Zhang C."/>
            <person name="Fan H."/>
            <person name="Li D."/>
            <person name="Dong L."/>
            <person name="Tao Y."/>
            <person name="Gao C."/>
            <person name="Wu H."/>
            <person name="Li Y."/>
            <person name="Cui Y."/>
            <person name="Guo X."/>
            <person name="Zheng S."/>
            <person name="Wang B."/>
            <person name="Yu K."/>
            <person name="Liang Q."/>
            <person name="Yang W."/>
            <person name="Lou X."/>
            <person name="Chen J."/>
            <person name="Feng M."/>
            <person name="Jian J."/>
            <person name="Zhang X."/>
            <person name="Luo G."/>
            <person name="Jiang Y."/>
            <person name="Liu J."/>
            <person name="Wang Z."/>
            <person name="Sha Y."/>
            <person name="Zhang B."/>
            <person name="Wu H."/>
            <person name="Tang D."/>
            <person name="Shen Q."/>
            <person name="Xue P."/>
            <person name="Zou S."/>
            <person name="Wang X."/>
            <person name="Liu X."/>
            <person name="Wang F."/>
            <person name="Yang Y."/>
            <person name="An X."/>
            <person name="Dong Z."/>
            <person name="Zhang K."/>
            <person name="Zhang X."/>
            <person name="Luo M.C."/>
            <person name="Dvorak J."/>
            <person name="Tong Y."/>
            <person name="Wang J."/>
            <person name="Yang H."/>
            <person name="Li Z."/>
            <person name="Wang D."/>
            <person name="Zhang A."/>
            <person name="Wang J."/>
        </authorList>
    </citation>
    <scope>NUCLEOTIDE SEQUENCE</scope>
    <source>
        <strain evidence="3">cv. G1812</strain>
    </source>
</reference>
<protein>
    <submittedName>
        <fullName evidence="2">Uncharacterized protein</fullName>
    </submittedName>
</protein>
<dbReference type="AlphaFoldDB" id="A0A8R7TMF1"/>
<dbReference type="Proteomes" id="UP000015106">
    <property type="component" value="Chromosome 2"/>
</dbReference>
<feature type="compositionally biased region" description="Basic residues" evidence="1">
    <location>
        <begin position="60"/>
        <end position="75"/>
    </location>
</feature>
<evidence type="ECO:0000313" key="3">
    <source>
        <dbReference type="Proteomes" id="UP000015106"/>
    </source>
</evidence>
<proteinExistence type="predicted"/>
<evidence type="ECO:0000313" key="2">
    <source>
        <dbReference type="EnsemblPlants" id="TuG1812G0200005189.01.T01.cds338925"/>
    </source>
</evidence>
<feature type="compositionally biased region" description="Low complexity" evidence="1">
    <location>
        <begin position="48"/>
        <end position="59"/>
    </location>
</feature>
<reference evidence="2" key="3">
    <citation type="submission" date="2022-06" db="UniProtKB">
        <authorList>
            <consortium name="EnsemblPlants"/>
        </authorList>
    </citation>
    <scope>IDENTIFICATION</scope>
</reference>
<name>A0A8R7TMF1_TRIUA</name>
<feature type="compositionally biased region" description="Basic residues" evidence="1">
    <location>
        <begin position="185"/>
        <end position="194"/>
    </location>
</feature>
<feature type="compositionally biased region" description="Basic residues" evidence="1">
    <location>
        <begin position="143"/>
        <end position="159"/>
    </location>
</feature>
<feature type="region of interest" description="Disordered" evidence="1">
    <location>
        <begin position="139"/>
        <end position="221"/>
    </location>
</feature>
<feature type="region of interest" description="Disordered" evidence="1">
    <location>
        <begin position="48"/>
        <end position="97"/>
    </location>
</feature>
<evidence type="ECO:0000256" key="1">
    <source>
        <dbReference type="SAM" id="MobiDB-lite"/>
    </source>
</evidence>